<reference evidence="2" key="1">
    <citation type="submission" date="2015-04" db="UniProtKB">
        <authorList>
            <consortium name="EnsemblPlants"/>
        </authorList>
    </citation>
    <scope>IDENTIFICATION</scope>
</reference>
<sequence length="158" mass="17760">MDERHVILGLLIALVFVGNASFVIGECWETTSSSPICVGFMCKATCWIGAKATNGKVVEATCTGSVIRSECYCRNPQRHHSVFAPVEMNAIVTVAVDSYGKWIKPVKIMLVNNIRLSNLCEVYVQADLLDWCESNKRENRRSHMYRISDQVRVVLSFL</sequence>
<keyword evidence="3" id="KW-1185">Reference proteome</keyword>
<evidence type="ECO:0000256" key="1">
    <source>
        <dbReference type="SAM" id="SignalP"/>
    </source>
</evidence>
<reference evidence="2" key="2">
    <citation type="submission" date="2018-05" db="EMBL/GenBank/DDBJ databases">
        <title>OmerRS3 (Oryza meridionalis Reference Sequence Version 3).</title>
        <authorList>
            <person name="Zhang J."/>
            <person name="Kudrna D."/>
            <person name="Lee S."/>
            <person name="Talag J."/>
            <person name="Welchert J."/>
            <person name="Wing R.A."/>
        </authorList>
    </citation>
    <scope>NUCLEOTIDE SEQUENCE [LARGE SCALE GENOMIC DNA]</scope>
    <source>
        <strain evidence="2">cv. OR44</strain>
    </source>
</reference>
<feature type="chain" id="PRO_5002358641" evidence="1">
    <location>
        <begin position="26"/>
        <end position="158"/>
    </location>
</feature>
<evidence type="ECO:0000313" key="3">
    <source>
        <dbReference type="Proteomes" id="UP000008021"/>
    </source>
</evidence>
<dbReference type="HOGENOM" id="CLU_1838174_0_0_1"/>
<name>A0A0E0EWS0_9ORYZ</name>
<dbReference type="EnsemblPlants" id="OMERI10G04610.1">
    <property type="protein sequence ID" value="OMERI10G04610.1"/>
    <property type="gene ID" value="OMERI10G04610"/>
</dbReference>
<evidence type="ECO:0000313" key="2">
    <source>
        <dbReference type="EnsemblPlants" id="OMERI10G04610.1"/>
    </source>
</evidence>
<feature type="signal peptide" evidence="1">
    <location>
        <begin position="1"/>
        <end position="25"/>
    </location>
</feature>
<accession>A0A0E0EWS0</accession>
<dbReference type="AlphaFoldDB" id="A0A0E0EWS0"/>
<dbReference type="Proteomes" id="UP000008021">
    <property type="component" value="Chromosome 10"/>
</dbReference>
<organism evidence="2">
    <name type="scientific">Oryza meridionalis</name>
    <dbReference type="NCBI Taxonomy" id="40149"/>
    <lineage>
        <taxon>Eukaryota</taxon>
        <taxon>Viridiplantae</taxon>
        <taxon>Streptophyta</taxon>
        <taxon>Embryophyta</taxon>
        <taxon>Tracheophyta</taxon>
        <taxon>Spermatophyta</taxon>
        <taxon>Magnoliopsida</taxon>
        <taxon>Liliopsida</taxon>
        <taxon>Poales</taxon>
        <taxon>Poaceae</taxon>
        <taxon>BOP clade</taxon>
        <taxon>Oryzoideae</taxon>
        <taxon>Oryzeae</taxon>
        <taxon>Oryzinae</taxon>
        <taxon>Oryza</taxon>
    </lineage>
</organism>
<proteinExistence type="predicted"/>
<dbReference type="Gramene" id="OMERI10G04610.1">
    <property type="protein sequence ID" value="OMERI10G04610.1"/>
    <property type="gene ID" value="OMERI10G04610"/>
</dbReference>
<protein>
    <submittedName>
        <fullName evidence="2">Uncharacterized protein</fullName>
    </submittedName>
</protein>
<keyword evidence="1" id="KW-0732">Signal</keyword>